<feature type="transmembrane region" description="Helical" evidence="6">
    <location>
        <begin position="514"/>
        <end position="531"/>
    </location>
</feature>
<organism evidence="9 10">
    <name type="scientific">Mucilaginibacter gynuensis</name>
    <dbReference type="NCBI Taxonomy" id="1302236"/>
    <lineage>
        <taxon>Bacteria</taxon>
        <taxon>Pseudomonadati</taxon>
        <taxon>Bacteroidota</taxon>
        <taxon>Sphingobacteriia</taxon>
        <taxon>Sphingobacteriales</taxon>
        <taxon>Sphingobacteriaceae</taxon>
        <taxon>Mucilaginibacter</taxon>
    </lineage>
</organism>
<accession>A0ABP8H2T9</accession>
<evidence type="ECO:0000313" key="9">
    <source>
        <dbReference type="EMBL" id="GAA4333432.1"/>
    </source>
</evidence>
<dbReference type="Pfam" id="PF13567">
    <property type="entry name" value="DUF4131"/>
    <property type="match status" value="1"/>
</dbReference>
<sequence>MIAGHKGEIPFIILLIPYLLGIAFGIGCLSAAPVWLFGIAFLLLSAVFVILNLAYKKLGIYKMRWLGGVLILFTLTSAGIFNANRSKQLNDPLHFSKYTGSSLIVKINSEPVLKNDLYKFTATVIQSINGNKRQNTAGQLLISIKDTAASSLYYGDILLIPSNYNEVDPPFNPAEFNYKKYLTNKNIYHQAYLYPGQYRVLDINKGNPIISYALRLRQRLVQKLKANIHNPDAAAVAATLILGYKADLSNDILQAYSKTGTIHVLSVSGAHVGLVYLVLGFLLSFLDRYKHGRLIRTCIIIMLVWYYALLTGFSPPVCRAAVMLSLIVAGKTYSRYINTLNLLGFSAFALLLFDPFLITDVGFQLSYLAVAGLIVLQPVIYKWIQVKNKWLDKLWLLCSISIAAQVITFPLSAYYFHQIPVYFLFSNLFILIPSAAIMYTGIACLLLPEHWLISKWLAYVTEQLILLMNRVLAFVEHAPFASISKVWLTTAEYLLLYAIIITGFYFIYNKNHKLLKAGIGLLLLFCISISYKKYRAYSSSDVAFLNLRKHTGIVLRQGSEAVVITDIPADDKGYQYSVQPYLDSSKVATTTLANIDSNVKTDFTYKNAGLIKFRSLNILMLTHAANRLPASDINVHYVYVSGNPEIDIASLLHNNSCKMLIIAADNGKKLTNELVNAARVHHVKYYLLKRNKSFIAPSN</sequence>
<evidence type="ECO:0000256" key="4">
    <source>
        <dbReference type="ARBA" id="ARBA00022989"/>
    </source>
</evidence>
<name>A0ABP8H2T9_9SPHI</name>
<dbReference type="InterPro" id="IPR004477">
    <property type="entry name" value="ComEC_N"/>
</dbReference>
<evidence type="ECO:0000256" key="6">
    <source>
        <dbReference type="SAM" id="Phobius"/>
    </source>
</evidence>
<keyword evidence="2" id="KW-1003">Cell membrane</keyword>
<feature type="transmembrane region" description="Helical" evidence="6">
    <location>
        <begin position="422"/>
        <end position="447"/>
    </location>
</feature>
<dbReference type="Pfam" id="PF03772">
    <property type="entry name" value="Competence"/>
    <property type="match status" value="1"/>
</dbReference>
<keyword evidence="4 6" id="KW-1133">Transmembrane helix</keyword>
<proteinExistence type="predicted"/>
<evidence type="ECO:0000259" key="8">
    <source>
        <dbReference type="Pfam" id="PF13567"/>
    </source>
</evidence>
<feature type="transmembrane region" description="Helical" evidence="6">
    <location>
        <begin position="262"/>
        <end position="286"/>
    </location>
</feature>
<keyword evidence="10" id="KW-1185">Reference proteome</keyword>
<evidence type="ECO:0000256" key="1">
    <source>
        <dbReference type="ARBA" id="ARBA00004651"/>
    </source>
</evidence>
<evidence type="ECO:0000256" key="3">
    <source>
        <dbReference type="ARBA" id="ARBA00022692"/>
    </source>
</evidence>
<dbReference type="PANTHER" id="PTHR30619:SF1">
    <property type="entry name" value="RECOMBINATION PROTEIN 2"/>
    <property type="match status" value="1"/>
</dbReference>
<dbReference type="PROSITE" id="PS51257">
    <property type="entry name" value="PROKAR_LIPOPROTEIN"/>
    <property type="match status" value="1"/>
</dbReference>
<feature type="transmembrane region" description="Helical" evidence="6">
    <location>
        <begin position="32"/>
        <end position="53"/>
    </location>
</feature>
<dbReference type="NCBIfam" id="TIGR00360">
    <property type="entry name" value="ComEC_N-term"/>
    <property type="match status" value="1"/>
</dbReference>
<feature type="domain" description="DUF4131" evidence="8">
    <location>
        <begin position="33"/>
        <end position="195"/>
    </location>
</feature>
<dbReference type="Proteomes" id="UP001500582">
    <property type="component" value="Unassembled WGS sequence"/>
</dbReference>
<reference evidence="10" key="1">
    <citation type="journal article" date="2019" name="Int. J. Syst. Evol. Microbiol.">
        <title>The Global Catalogue of Microorganisms (GCM) 10K type strain sequencing project: providing services to taxonomists for standard genome sequencing and annotation.</title>
        <authorList>
            <consortium name="The Broad Institute Genomics Platform"/>
            <consortium name="The Broad Institute Genome Sequencing Center for Infectious Disease"/>
            <person name="Wu L."/>
            <person name="Ma J."/>
        </authorList>
    </citation>
    <scope>NUCLEOTIDE SEQUENCE [LARGE SCALE GENOMIC DNA]</scope>
    <source>
        <strain evidence="10">JCM 17705</strain>
    </source>
</reference>
<dbReference type="RefSeq" id="WP_345212965.1">
    <property type="nucleotide sequence ID" value="NZ_BAABFT010000013.1"/>
</dbReference>
<feature type="transmembrane region" description="Helical" evidence="6">
    <location>
        <begin position="9"/>
        <end position="26"/>
    </location>
</feature>
<feature type="transmembrane region" description="Helical" evidence="6">
    <location>
        <begin position="396"/>
        <end position="416"/>
    </location>
</feature>
<feature type="transmembrane region" description="Helical" evidence="6">
    <location>
        <begin position="456"/>
        <end position="475"/>
    </location>
</feature>
<dbReference type="EMBL" id="BAABFT010000013">
    <property type="protein sequence ID" value="GAA4333432.1"/>
    <property type="molecule type" value="Genomic_DNA"/>
</dbReference>
<feature type="transmembrane region" description="Helical" evidence="6">
    <location>
        <begin position="487"/>
        <end position="507"/>
    </location>
</feature>
<evidence type="ECO:0000256" key="2">
    <source>
        <dbReference type="ARBA" id="ARBA00022475"/>
    </source>
</evidence>
<keyword evidence="3 6" id="KW-0812">Transmembrane</keyword>
<evidence type="ECO:0000256" key="5">
    <source>
        <dbReference type="ARBA" id="ARBA00023136"/>
    </source>
</evidence>
<comment type="caution">
    <text evidence="9">The sequence shown here is derived from an EMBL/GenBank/DDBJ whole genome shotgun (WGS) entry which is preliminary data.</text>
</comment>
<feature type="transmembrane region" description="Helical" evidence="6">
    <location>
        <begin position="340"/>
        <end position="358"/>
    </location>
</feature>
<feature type="transmembrane region" description="Helical" evidence="6">
    <location>
        <begin position="364"/>
        <end position="384"/>
    </location>
</feature>
<feature type="domain" description="ComEC/Rec2-related protein" evidence="7">
    <location>
        <begin position="240"/>
        <end position="507"/>
    </location>
</feature>
<dbReference type="InterPro" id="IPR052159">
    <property type="entry name" value="Competence_DNA_uptake"/>
</dbReference>
<keyword evidence="5 6" id="KW-0472">Membrane</keyword>
<evidence type="ECO:0000313" key="10">
    <source>
        <dbReference type="Proteomes" id="UP001500582"/>
    </source>
</evidence>
<gene>
    <name evidence="9" type="ORF">GCM10023149_40190</name>
</gene>
<evidence type="ECO:0000259" key="7">
    <source>
        <dbReference type="Pfam" id="PF03772"/>
    </source>
</evidence>
<dbReference type="PANTHER" id="PTHR30619">
    <property type="entry name" value="DNA INTERNALIZATION/COMPETENCE PROTEIN COMEC/REC2"/>
    <property type="match status" value="1"/>
</dbReference>
<dbReference type="InterPro" id="IPR025405">
    <property type="entry name" value="DUF4131"/>
</dbReference>
<comment type="subcellular location">
    <subcellularLocation>
        <location evidence="1">Cell membrane</location>
        <topology evidence="1">Multi-pass membrane protein</topology>
    </subcellularLocation>
</comment>
<protein>
    <submittedName>
        <fullName evidence="9">ComEC/Rec2 family competence protein</fullName>
    </submittedName>
</protein>